<dbReference type="Pfam" id="PF00397">
    <property type="entry name" value="WW"/>
    <property type="match status" value="1"/>
</dbReference>
<evidence type="ECO:0000256" key="7">
    <source>
        <dbReference type="ARBA" id="ARBA00022853"/>
    </source>
</evidence>
<evidence type="ECO:0000256" key="2">
    <source>
        <dbReference type="ARBA" id="ARBA00010999"/>
    </source>
</evidence>
<dbReference type="SMR" id="G4ZH24"/>
<dbReference type="Gene3D" id="3.80.10.10">
    <property type="entry name" value="Ribonuclease Inhibitor"/>
    <property type="match status" value="3"/>
</dbReference>
<evidence type="ECO:0000256" key="1">
    <source>
        <dbReference type="ARBA" id="ARBA00004286"/>
    </source>
</evidence>
<evidence type="ECO:0000256" key="5">
    <source>
        <dbReference type="ARBA" id="ARBA00022737"/>
    </source>
</evidence>
<dbReference type="Pfam" id="PF00560">
    <property type="entry name" value="LRR_1"/>
    <property type="match status" value="1"/>
</dbReference>
<dbReference type="KEGG" id="psoj:PHYSODRAFT_360673"/>
<dbReference type="GO" id="GO:0005694">
    <property type="term" value="C:chromosome"/>
    <property type="evidence" value="ECO:0007669"/>
    <property type="project" value="UniProtKB-SubCell"/>
</dbReference>
<evidence type="ECO:0000256" key="3">
    <source>
        <dbReference type="ARBA" id="ARBA00022454"/>
    </source>
</evidence>
<name>G4ZH24_PHYSP</name>
<dbReference type="PROSITE" id="PS01159">
    <property type="entry name" value="WW_DOMAIN_1"/>
    <property type="match status" value="2"/>
</dbReference>
<dbReference type="SMART" id="SM00028">
    <property type="entry name" value="TPR"/>
    <property type="match status" value="2"/>
</dbReference>
<dbReference type="SUPFAM" id="SSF52058">
    <property type="entry name" value="L domain-like"/>
    <property type="match status" value="2"/>
</dbReference>
<feature type="region of interest" description="Disordered" evidence="9">
    <location>
        <begin position="847"/>
        <end position="878"/>
    </location>
</feature>
<dbReference type="OMA" id="TREWQVG"/>
<accession>G4ZH24</accession>
<dbReference type="PROSITE" id="PS51450">
    <property type="entry name" value="LRR"/>
    <property type="match status" value="5"/>
</dbReference>
<keyword evidence="6" id="KW-0227">DNA damage</keyword>
<evidence type="ECO:0000256" key="4">
    <source>
        <dbReference type="ARBA" id="ARBA00022614"/>
    </source>
</evidence>
<evidence type="ECO:0000313" key="11">
    <source>
        <dbReference type="EMBL" id="EGZ18649.1"/>
    </source>
</evidence>
<evidence type="ECO:0000256" key="9">
    <source>
        <dbReference type="SAM" id="MobiDB-lite"/>
    </source>
</evidence>
<keyword evidence="12" id="KW-1185">Reference proteome</keyword>
<dbReference type="GO" id="GO:0005737">
    <property type="term" value="C:cytoplasm"/>
    <property type="evidence" value="ECO:0007669"/>
    <property type="project" value="TreeGrafter"/>
</dbReference>
<dbReference type="InterPro" id="IPR032675">
    <property type="entry name" value="LRR_dom_sf"/>
</dbReference>
<feature type="compositionally biased region" description="Basic and acidic residues" evidence="9">
    <location>
        <begin position="854"/>
        <end position="868"/>
    </location>
</feature>
<evidence type="ECO:0000256" key="6">
    <source>
        <dbReference type="ARBA" id="ARBA00022763"/>
    </source>
</evidence>
<comment type="similarity">
    <text evidence="2">Belongs to the Tonsoku family.</text>
</comment>
<dbReference type="Gene3D" id="2.20.70.10">
    <property type="match status" value="2"/>
</dbReference>
<feature type="region of interest" description="Disordered" evidence="9">
    <location>
        <begin position="192"/>
        <end position="263"/>
    </location>
</feature>
<organism evidence="11 12">
    <name type="scientific">Phytophthora sojae (strain P6497)</name>
    <name type="common">Soybean stem and root rot agent</name>
    <name type="synonym">Phytophthora megasperma f. sp. glycines</name>
    <dbReference type="NCBI Taxonomy" id="1094619"/>
    <lineage>
        <taxon>Eukaryota</taxon>
        <taxon>Sar</taxon>
        <taxon>Stramenopiles</taxon>
        <taxon>Oomycota</taxon>
        <taxon>Peronosporomycetes</taxon>
        <taxon>Peronosporales</taxon>
        <taxon>Peronosporaceae</taxon>
        <taxon>Phytophthora</taxon>
    </lineage>
</organism>
<dbReference type="RefSeq" id="XP_009527707.1">
    <property type="nucleotide sequence ID" value="XM_009529412.1"/>
</dbReference>
<keyword evidence="3" id="KW-0158">Chromosome</keyword>
<feature type="compositionally biased region" description="Acidic residues" evidence="9">
    <location>
        <begin position="197"/>
        <end position="217"/>
    </location>
</feature>
<evidence type="ECO:0000313" key="12">
    <source>
        <dbReference type="Proteomes" id="UP000002640"/>
    </source>
</evidence>
<dbReference type="InterPro" id="IPR019734">
    <property type="entry name" value="TPR_rpt"/>
</dbReference>
<evidence type="ECO:0000256" key="8">
    <source>
        <dbReference type="ARBA" id="ARBA00023204"/>
    </source>
</evidence>
<feature type="domain" description="WW" evidence="10">
    <location>
        <begin position="83"/>
        <end position="117"/>
    </location>
</feature>
<dbReference type="CDD" id="cd00201">
    <property type="entry name" value="WW"/>
    <property type="match status" value="2"/>
</dbReference>
<dbReference type="AlphaFoldDB" id="G4ZH24"/>
<dbReference type="SMART" id="SM00364">
    <property type="entry name" value="LRR_BAC"/>
    <property type="match status" value="14"/>
</dbReference>
<dbReference type="SMART" id="SM00369">
    <property type="entry name" value="LRR_TYP"/>
    <property type="match status" value="15"/>
</dbReference>
<dbReference type="GO" id="GO:0006325">
    <property type="term" value="P:chromatin organization"/>
    <property type="evidence" value="ECO:0007669"/>
    <property type="project" value="UniProtKB-KW"/>
</dbReference>
<dbReference type="InterPro" id="IPR003591">
    <property type="entry name" value="Leu-rich_rpt_typical-subtyp"/>
</dbReference>
<sequence>MARKAFAYAEHCGINVMALLLDTGSGEALDPPLVELLRPESVMSSVWEEAYDEASGRAYYFNRLTGETSWTLPGEPTSEAAASATESAWQQSFDEASQTAYYYNIYTGETSWTLPEEAGQETEDVDLSYLVFAVVRLQSMFRGFRDRKRVRRLVKAQYQCSTDPDTGKTLYTHLKTNASSWTKPALFGLLHIPDDGGAQEEDDEDDDADDDDDDDFESFQQDAARDAEEEGEITAALTQNDGGDVELDEATKRKQQRKYPRSKAQLIVDAAEDAGSNAQLLDMSGLDAWKLSSRIWNLQFLKKLVLSHNCLTRIPSGIQDLIHLEELDVSHNQLTRLPSCLQTTTTLTEIRASHNFIQAFSPKLWKLREIRYLDLSHNRLKELPYVEGDLKLLRETREWQVGVGLLARLEVLLLNDNRLVEVPKSIEKCSELTLLDLSNNQLTALRDEIPALASLKRLVLHHNALRSLPEAIGNLSCLEEFDLAHNRLLTLPESIGALHKLEMLLLFSNQLRLLPKEFGALSQLRHLNLDNNPKLINLKDFFGHLSSVSFFSASSCGIVTFESLDFLKDSPVRTLRLRQNALLEFPLLIGHAAMQDTLQELVLAGNHLSQVPLAVLLYCSHLQHLDLSNNSLRVLPTEIAHLRRLKVLYLSTNELQELPDELTQLPRLRELTCDHNQLEKLPLRVGNLSQLIKLNVSFNQLRSLPTSVMELTHLQSLYASDNLLSGLPPAISRVNCFCEFSNNPFTALQHQHQQDRRSRLARASKLIDAGDFDKAEELLSTLIDEVKALPHVDQNHESSQLHYRRGVCRFMLLKRARQAIDEVSTVISACEQEMHGAELLRARQLRLKSKQKKAHDQQPESPKLHSDNSNEFQPEDSVKETYTKAANKRLQARQDHERLGSGASKDFQVAIEFECPELATTYYLKGLVHMVLHQYPDAVDSLTRALKCVHAPLPTLEPTDNQQEAIAEDEAAHLPTIPEASVQLFLRRAEAYRGLGQLPSAIADLRHVVSHYPIQRDVTAVTTLESEYLQAWEAEQAACAVDDAALLRAFNIEAASGLARRPEVLDIHAEALAAATAKKKAGSNKSSATTTKRLPPAERFRLDCEAHIEALQVERKQGRAPFEEISARSRAFLARARDFKREIRANLQMEMEETQQRHIEREIAREAERRRLEHQREVDERMSMKYEDEWMRWFVSEELRLEDERRRCAEEAQRRADAKVAYAARLAKRGGKRQAAVGQRGKGNSRR</sequence>
<dbReference type="Pfam" id="PF13855">
    <property type="entry name" value="LRR_8"/>
    <property type="match status" value="2"/>
</dbReference>
<dbReference type="PANTHER" id="PTHR48051:SF1">
    <property type="entry name" value="RAS SUPPRESSOR PROTEIN 1"/>
    <property type="match status" value="1"/>
</dbReference>
<dbReference type="InterPro" id="IPR011990">
    <property type="entry name" value="TPR-like_helical_dom_sf"/>
</dbReference>
<keyword evidence="5" id="KW-0677">Repeat</keyword>
<protein>
    <recommendedName>
        <fullName evidence="10">WW domain-containing protein</fullName>
    </recommendedName>
</protein>
<dbReference type="PROSITE" id="PS50096">
    <property type="entry name" value="IQ"/>
    <property type="match status" value="1"/>
</dbReference>
<dbReference type="GO" id="GO:0006281">
    <property type="term" value="P:DNA repair"/>
    <property type="evidence" value="ECO:0007669"/>
    <property type="project" value="UniProtKB-KW"/>
</dbReference>
<dbReference type="InterPro" id="IPR001611">
    <property type="entry name" value="Leu-rich_rpt"/>
</dbReference>
<dbReference type="PANTHER" id="PTHR48051">
    <property type="match status" value="1"/>
</dbReference>
<dbReference type="SUPFAM" id="SSF48452">
    <property type="entry name" value="TPR-like"/>
    <property type="match status" value="1"/>
</dbReference>
<dbReference type="EMBL" id="JH159154">
    <property type="protein sequence ID" value="EGZ18649.1"/>
    <property type="molecule type" value="Genomic_DNA"/>
</dbReference>
<reference evidence="11 12" key="1">
    <citation type="journal article" date="2006" name="Science">
        <title>Phytophthora genome sequences uncover evolutionary origins and mechanisms of pathogenesis.</title>
        <authorList>
            <person name="Tyler B.M."/>
            <person name="Tripathy S."/>
            <person name="Zhang X."/>
            <person name="Dehal P."/>
            <person name="Jiang R.H."/>
            <person name="Aerts A."/>
            <person name="Arredondo F.D."/>
            <person name="Baxter L."/>
            <person name="Bensasson D."/>
            <person name="Beynon J.L."/>
            <person name="Chapman J."/>
            <person name="Damasceno C.M."/>
            <person name="Dorrance A.E."/>
            <person name="Dou D."/>
            <person name="Dickerman A.W."/>
            <person name="Dubchak I.L."/>
            <person name="Garbelotto M."/>
            <person name="Gijzen M."/>
            <person name="Gordon S.G."/>
            <person name="Govers F."/>
            <person name="Grunwald N.J."/>
            <person name="Huang W."/>
            <person name="Ivors K.L."/>
            <person name="Jones R.W."/>
            <person name="Kamoun S."/>
            <person name="Krampis K."/>
            <person name="Lamour K.H."/>
            <person name="Lee M.K."/>
            <person name="McDonald W.H."/>
            <person name="Medina M."/>
            <person name="Meijer H.J."/>
            <person name="Nordberg E.K."/>
            <person name="Maclean D.J."/>
            <person name="Ospina-Giraldo M.D."/>
            <person name="Morris P.F."/>
            <person name="Phuntumart V."/>
            <person name="Putnam N.H."/>
            <person name="Rash S."/>
            <person name="Rose J.K."/>
            <person name="Sakihama Y."/>
            <person name="Salamov A.A."/>
            <person name="Savidor A."/>
            <person name="Scheuring C.F."/>
            <person name="Smith B.M."/>
            <person name="Sobral B.W."/>
            <person name="Terry A."/>
            <person name="Torto-Alalibo T.A."/>
            <person name="Win J."/>
            <person name="Xu Z."/>
            <person name="Zhang H."/>
            <person name="Grigoriev I.V."/>
            <person name="Rokhsar D.S."/>
            <person name="Boore J.L."/>
        </authorList>
    </citation>
    <scope>NUCLEOTIDE SEQUENCE [LARGE SCALE GENOMIC DNA]</scope>
    <source>
        <strain evidence="11 12">P6497</strain>
    </source>
</reference>
<keyword evidence="8" id="KW-0234">DNA repair</keyword>
<dbReference type="PROSITE" id="PS50020">
    <property type="entry name" value="WW_DOMAIN_2"/>
    <property type="match status" value="2"/>
</dbReference>
<dbReference type="SMART" id="SM00456">
    <property type="entry name" value="WW"/>
    <property type="match status" value="3"/>
</dbReference>
<comment type="subcellular location">
    <subcellularLocation>
        <location evidence="1">Chromosome</location>
    </subcellularLocation>
</comment>
<keyword evidence="4" id="KW-0433">Leucine-rich repeat</keyword>
<dbReference type="SUPFAM" id="SSF51045">
    <property type="entry name" value="WW domain"/>
    <property type="match status" value="2"/>
</dbReference>
<gene>
    <name evidence="11" type="ORF">PHYSODRAFT_360673</name>
</gene>
<dbReference type="InterPro" id="IPR050216">
    <property type="entry name" value="LRR_domain-containing"/>
</dbReference>
<dbReference type="InterPro" id="IPR001202">
    <property type="entry name" value="WW_dom"/>
</dbReference>
<dbReference type="SMART" id="SM00365">
    <property type="entry name" value="LRR_SD22"/>
    <property type="match status" value="5"/>
</dbReference>
<feature type="domain" description="WW" evidence="10">
    <location>
        <begin position="41"/>
        <end position="75"/>
    </location>
</feature>
<dbReference type="Proteomes" id="UP000002640">
    <property type="component" value="Unassembled WGS sequence"/>
</dbReference>
<proteinExistence type="inferred from homology"/>
<dbReference type="GeneID" id="20650135"/>
<evidence type="ECO:0000259" key="10">
    <source>
        <dbReference type="PROSITE" id="PS50020"/>
    </source>
</evidence>
<keyword evidence="7" id="KW-0156">Chromatin regulator</keyword>
<dbReference type="InterPro" id="IPR036020">
    <property type="entry name" value="WW_dom_sf"/>
</dbReference>
<dbReference type="Gene3D" id="1.25.40.10">
    <property type="entry name" value="Tetratricopeptide repeat domain"/>
    <property type="match status" value="1"/>
</dbReference>
<dbReference type="PRINTS" id="PR00019">
    <property type="entry name" value="LEURICHRPT"/>
</dbReference>
<feature type="region of interest" description="Disordered" evidence="9">
    <location>
        <begin position="1228"/>
        <end position="1247"/>
    </location>
</feature>
<dbReference type="InParanoid" id="G4ZH24"/>